<feature type="compositionally biased region" description="Basic and acidic residues" evidence="2">
    <location>
        <begin position="598"/>
        <end position="609"/>
    </location>
</feature>
<evidence type="ECO:0000256" key="1">
    <source>
        <dbReference type="SAM" id="Coils"/>
    </source>
</evidence>
<gene>
    <name evidence="3" type="ORF">CLUMA_CG005433</name>
</gene>
<feature type="region of interest" description="Disordered" evidence="2">
    <location>
        <begin position="805"/>
        <end position="858"/>
    </location>
</feature>
<feature type="compositionally biased region" description="Basic and acidic residues" evidence="2">
    <location>
        <begin position="619"/>
        <end position="631"/>
    </location>
</feature>
<feature type="compositionally biased region" description="Polar residues" evidence="2">
    <location>
        <begin position="192"/>
        <end position="203"/>
    </location>
</feature>
<feature type="region of interest" description="Disordered" evidence="2">
    <location>
        <begin position="703"/>
        <end position="772"/>
    </location>
</feature>
<feature type="compositionally biased region" description="Basic residues" evidence="2">
    <location>
        <begin position="945"/>
        <end position="955"/>
    </location>
</feature>
<evidence type="ECO:0000313" key="4">
    <source>
        <dbReference type="Proteomes" id="UP000183832"/>
    </source>
</evidence>
<feature type="compositionally biased region" description="Polar residues" evidence="2">
    <location>
        <begin position="746"/>
        <end position="760"/>
    </location>
</feature>
<dbReference type="EMBL" id="CVRI01000021">
    <property type="protein sequence ID" value="CRK91808.1"/>
    <property type="molecule type" value="Genomic_DNA"/>
</dbReference>
<feature type="region of interest" description="Disordered" evidence="2">
    <location>
        <begin position="128"/>
        <end position="150"/>
    </location>
</feature>
<evidence type="ECO:0000313" key="3">
    <source>
        <dbReference type="EMBL" id="CRK91808.1"/>
    </source>
</evidence>
<dbReference type="AlphaFoldDB" id="A0A1J1HUQ9"/>
<organism evidence="3 4">
    <name type="scientific">Clunio marinus</name>
    <dbReference type="NCBI Taxonomy" id="568069"/>
    <lineage>
        <taxon>Eukaryota</taxon>
        <taxon>Metazoa</taxon>
        <taxon>Ecdysozoa</taxon>
        <taxon>Arthropoda</taxon>
        <taxon>Hexapoda</taxon>
        <taxon>Insecta</taxon>
        <taxon>Pterygota</taxon>
        <taxon>Neoptera</taxon>
        <taxon>Endopterygota</taxon>
        <taxon>Diptera</taxon>
        <taxon>Nematocera</taxon>
        <taxon>Chironomoidea</taxon>
        <taxon>Chironomidae</taxon>
        <taxon>Clunio</taxon>
    </lineage>
</organism>
<protein>
    <submittedName>
        <fullName evidence="3">CLUMA_CG005433, isoform A</fullName>
    </submittedName>
</protein>
<reference evidence="3 4" key="1">
    <citation type="submission" date="2015-04" db="EMBL/GenBank/DDBJ databases">
        <authorList>
            <person name="Syromyatnikov M.Y."/>
            <person name="Popov V.N."/>
        </authorList>
    </citation>
    <scope>NUCLEOTIDE SEQUENCE [LARGE SCALE GENOMIC DNA]</scope>
</reference>
<evidence type="ECO:0000256" key="2">
    <source>
        <dbReference type="SAM" id="MobiDB-lite"/>
    </source>
</evidence>
<feature type="compositionally biased region" description="Low complexity" evidence="2">
    <location>
        <begin position="805"/>
        <end position="814"/>
    </location>
</feature>
<feature type="region of interest" description="Disordered" evidence="2">
    <location>
        <begin position="462"/>
        <end position="482"/>
    </location>
</feature>
<feature type="compositionally biased region" description="Polar residues" evidence="2">
    <location>
        <begin position="52"/>
        <end position="66"/>
    </location>
</feature>
<feature type="compositionally biased region" description="Polar residues" evidence="2">
    <location>
        <begin position="993"/>
        <end position="1004"/>
    </location>
</feature>
<feature type="region of interest" description="Disordered" evidence="2">
    <location>
        <begin position="917"/>
        <end position="966"/>
    </location>
</feature>
<feature type="compositionally biased region" description="Basic and acidic residues" evidence="2">
    <location>
        <begin position="1066"/>
        <end position="1081"/>
    </location>
</feature>
<keyword evidence="4" id="KW-1185">Reference proteome</keyword>
<feature type="compositionally biased region" description="Basic residues" evidence="2">
    <location>
        <begin position="574"/>
        <end position="589"/>
    </location>
</feature>
<feature type="compositionally biased region" description="Basic and acidic residues" evidence="2">
    <location>
        <begin position="842"/>
        <end position="858"/>
    </location>
</feature>
<feature type="region of interest" description="Disordered" evidence="2">
    <location>
        <begin position="46"/>
        <end position="82"/>
    </location>
</feature>
<feature type="compositionally biased region" description="Polar residues" evidence="2">
    <location>
        <begin position="826"/>
        <end position="841"/>
    </location>
</feature>
<accession>A0A1J1HUQ9</accession>
<feature type="region of interest" description="Disordered" evidence="2">
    <location>
        <begin position="192"/>
        <end position="251"/>
    </location>
</feature>
<feature type="compositionally biased region" description="Acidic residues" evidence="2">
    <location>
        <begin position="762"/>
        <end position="771"/>
    </location>
</feature>
<feature type="coiled-coil region" evidence="1">
    <location>
        <begin position="1023"/>
        <end position="1050"/>
    </location>
</feature>
<feature type="compositionally biased region" description="Low complexity" evidence="2">
    <location>
        <begin position="67"/>
        <end position="82"/>
    </location>
</feature>
<feature type="region of interest" description="Disordered" evidence="2">
    <location>
        <begin position="565"/>
        <end position="682"/>
    </location>
</feature>
<feature type="compositionally biased region" description="Polar residues" evidence="2">
    <location>
        <begin position="1082"/>
        <end position="1095"/>
    </location>
</feature>
<sequence length="1167" mass="129521">MYGHDTNAIRSRYDYYYSVSSPSLSQAANYYENQASLFGEPIAPLLPPPIQKSPSPSRIQTPLTPFNNTHNASTSSSAVTNYTTTGVHPPLIENFDNHLLESIRRNILDQQNNNLDVTNALTKHQLWTQNSNSSTNSPPNETSDGGANFEGRRKRARTAFGNYKSDDDVSQNKYRTLSAHSDMKAFTRLSMETTSDTDNNNGPTRVFFKNNKSNNSTRHETTSNSSSSKLNHSVGLSKIPRMKPTTVKKKEKVPFTMVKSKSDLNSLKTYPDSFTIVTSPKRSPSAGYNPNKRSKSNDDDDDSIMEFEWIKPPPEKLYEAASVIDKYVDDEPPYMTEHFGARLSIPTSPIVTNKIMIGSTNRVPPGSFQSHKKIAFAIINDYKNRRTRMLQHRHSEDNMSFSGRFSPYSRYIMQREMSAPSLNRVESLESDDGEFYYFVDDDNEVESGRQTSIGFVHKKQMSASMSSLNRRRPQSEMRKLGPRYMSTPNFIKINKRAVIQSTPMEKVNPRLILHRSLKGVLKVYNNTNIKTTRRFSLNNMDIFLPNGKIDPNLLAPMPINVEDKRSEKLEKHQVKAQKKRVLVMKRRKLSPIAGTPNKDSKEKEDENKTPKRKMNTPKTRLEERLKKDKFGRLVTPKKAALPNFKATGAKKSTKKTKSDGKEKEDEETAAGTTAKEQEDEKKAMNFLQQIQARNVLGRTIKARIAARQPPPLTRQPSKQSIESLFQDKPPPLKKKSSFSSLKSLSASIRTVTSFKTNKSNSIEDEEAEAGDEITKLQSLKDTKKDGKSKVKSSILAKTKVLGLTSRLTSASSTRSQKEVTVPPPSRTASKTSILSRVSSKLQLDDGKQAQDTPSKKSDVIRVPSATSIMSMTTAAITANPLNTTLTITNQLATQGAEINEKKRAAMEKQSSIDEGVIASHPDADKGSMSSQKTVSSQKTNTSRGGSRKTSAKHSGKNSAEKPRSRASSILGAVVGVNSAIRYLRKQKSKDSIDSVTSDAPQVTSGPGAGAENNDSIPIAGKILEKSQQSLEKVQKTVDKATSEIHHTINENLSNLRKLEKKLSGGNLLEHDANNNDVEKNLSRQSTKQDIAGSSRTTNIAHMSASKMRMDKDGMSVNAISVAPDERSGLQHQSSDESNQTNSSTRLAQLVFNGFIICVGAPHRSTIF</sequence>
<feature type="compositionally biased region" description="Polar residues" evidence="2">
    <location>
        <begin position="714"/>
        <end position="723"/>
    </location>
</feature>
<feature type="compositionally biased region" description="Polar residues" evidence="2">
    <location>
        <begin position="275"/>
        <end position="288"/>
    </location>
</feature>
<feature type="region of interest" description="Disordered" evidence="2">
    <location>
        <begin position="1066"/>
        <end position="1095"/>
    </location>
</feature>
<feature type="compositionally biased region" description="Low complexity" evidence="2">
    <location>
        <begin position="130"/>
        <end position="143"/>
    </location>
</feature>
<keyword evidence="1" id="KW-0175">Coiled coil</keyword>
<feature type="region of interest" description="Disordered" evidence="2">
    <location>
        <begin position="274"/>
        <end position="301"/>
    </location>
</feature>
<dbReference type="Proteomes" id="UP000183832">
    <property type="component" value="Unassembled WGS sequence"/>
</dbReference>
<feature type="region of interest" description="Disordered" evidence="2">
    <location>
        <begin position="985"/>
        <end position="1015"/>
    </location>
</feature>
<name>A0A1J1HUQ9_9DIPT</name>
<feature type="compositionally biased region" description="Polar residues" evidence="2">
    <location>
        <begin position="927"/>
        <end position="944"/>
    </location>
</feature>
<dbReference type="OrthoDB" id="7790691at2759"/>
<proteinExistence type="predicted"/>